<accession>A0A0F9M6M2</accession>
<organism evidence="1">
    <name type="scientific">marine sediment metagenome</name>
    <dbReference type="NCBI Taxonomy" id="412755"/>
    <lineage>
        <taxon>unclassified sequences</taxon>
        <taxon>metagenomes</taxon>
        <taxon>ecological metagenomes</taxon>
    </lineage>
</organism>
<protein>
    <submittedName>
        <fullName evidence="1">Uncharacterized protein</fullName>
    </submittedName>
</protein>
<reference evidence="1" key="1">
    <citation type="journal article" date="2015" name="Nature">
        <title>Complex archaea that bridge the gap between prokaryotes and eukaryotes.</title>
        <authorList>
            <person name="Spang A."/>
            <person name="Saw J.H."/>
            <person name="Jorgensen S.L."/>
            <person name="Zaremba-Niedzwiedzka K."/>
            <person name="Martijn J."/>
            <person name="Lind A.E."/>
            <person name="van Eijk R."/>
            <person name="Schleper C."/>
            <person name="Guy L."/>
            <person name="Ettema T.J."/>
        </authorList>
    </citation>
    <scope>NUCLEOTIDE SEQUENCE</scope>
</reference>
<dbReference type="EMBL" id="LAZR01006069">
    <property type="protein sequence ID" value="KKM94961.1"/>
    <property type="molecule type" value="Genomic_DNA"/>
</dbReference>
<name>A0A0F9M6M2_9ZZZZ</name>
<gene>
    <name evidence="1" type="ORF">LCGC14_1192920</name>
</gene>
<proteinExistence type="predicted"/>
<dbReference type="AlphaFoldDB" id="A0A0F9M6M2"/>
<comment type="caution">
    <text evidence="1">The sequence shown here is derived from an EMBL/GenBank/DDBJ whole genome shotgun (WGS) entry which is preliminary data.</text>
</comment>
<evidence type="ECO:0000313" key="1">
    <source>
        <dbReference type="EMBL" id="KKM94961.1"/>
    </source>
</evidence>
<sequence>MFDRPTFKEFLAEEHVEAVLHDLIASEVGHALSVAWDDRDERAVKDILMRKLDDTGLANAILAYMFGREDYLSDLEHAWTVG</sequence>